<dbReference type="CDD" id="cd03801">
    <property type="entry name" value="GT4_PimA-like"/>
    <property type="match status" value="1"/>
</dbReference>
<evidence type="ECO:0000313" key="4">
    <source>
        <dbReference type="EMBL" id="MCA9756094.1"/>
    </source>
</evidence>
<dbReference type="InterPro" id="IPR028098">
    <property type="entry name" value="Glyco_trans_4-like_N"/>
</dbReference>
<dbReference type="EMBL" id="JAGQHS010000042">
    <property type="protein sequence ID" value="MCA9756094.1"/>
    <property type="molecule type" value="Genomic_DNA"/>
</dbReference>
<organism evidence="4 5">
    <name type="scientific">Eiseniibacteriota bacterium</name>
    <dbReference type="NCBI Taxonomy" id="2212470"/>
    <lineage>
        <taxon>Bacteria</taxon>
        <taxon>Candidatus Eiseniibacteriota</taxon>
    </lineage>
</organism>
<dbReference type="AlphaFoldDB" id="A0A956SE96"/>
<feature type="domain" description="Glycosyltransferase subfamily 4-like N-terminal" evidence="3">
    <location>
        <begin position="23"/>
        <end position="184"/>
    </location>
</feature>
<reference evidence="4" key="2">
    <citation type="journal article" date="2021" name="Microbiome">
        <title>Successional dynamics and alternative stable states in a saline activated sludge microbial community over 9 years.</title>
        <authorList>
            <person name="Wang Y."/>
            <person name="Ye J."/>
            <person name="Ju F."/>
            <person name="Liu L."/>
            <person name="Boyd J.A."/>
            <person name="Deng Y."/>
            <person name="Parks D.H."/>
            <person name="Jiang X."/>
            <person name="Yin X."/>
            <person name="Woodcroft B.J."/>
            <person name="Tyson G.W."/>
            <person name="Hugenholtz P."/>
            <person name="Polz M.F."/>
            <person name="Zhang T."/>
        </authorList>
    </citation>
    <scope>NUCLEOTIDE SEQUENCE</scope>
    <source>
        <strain evidence="4">HKST-UBA02</strain>
    </source>
</reference>
<dbReference type="Pfam" id="PF13692">
    <property type="entry name" value="Glyco_trans_1_4"/>
    <property type="match status" value="1"/>
</dbReference>
<dbReference type="Gene3D" id="3.40.50.2000">
    <property type="entry name" value="Glycogen Phosphorylase B"/>
    <property type="match status" value="2"/>
</dbReference>
<dbReference type="Proteomes" id="UP000739538">
    <property type="component" value="Unassembled WGS sequence"/>
</dbReference>
<evidence type="ECO:0000256" key="1">
    <source>
        <dbReference type="ARBA" id="ARBA00022676"/>
    </source>
</evidence>
<dbReference type="Pfam" id="PF13439">
    <property type="entry name" value="Glyco_transf_4"/>
    <property type="match status" value="1"/>
</dbReference>
<name>A0A956SE96_UNCEI</name>
<dbReference type="SUPFAM" id="SSF53756">
    <property type="entry name" value="UDP-Glycosyltransferase/glycogen phosphorylase"/>
    <property type="match status" value="1"/>
</dbReference>
<keyword evidence="2" id="KW-0808">Transferase</keyword>
<keyword evidence="1" id="KW-0328">Glycosyltransferase</keyword>
<gene>
    <name evidence="4" type="ORF">KDA27_09850</name>
</gene>
<evidence type="ECO:0000259" key="3">
    <source>
        <dbReference type="Pfam" id="PF13439"/>
    </source>
</evidence>
<reference evidence="4" key="1">
    <citation type="submission" date="2020-04" db="EMBL/GenBank/DDBJ databases">
        <authorList>
            <person name="Zhang T."/>
        </authorList>
    </citation>
    <scope>NUCLEOTIDE SEQUENCE</scope>
    <source>
        <strain evidence="4">HKST-UBA02</strain>
    </source>
</reference>
<dbReference type="GO" id="GO:0016757">
    <property type="term" value="F:glycosyltransferase activity"/>
    <property type="evidence" value="ECO:0007669"/>
    <property type="project" value="UniProtKB-KW"/>
</dbReference>
<sequence>MMAESRKPIRVVLSSLLYPPMYSGAARQARAVLARMGTRIDVTVWTLGRQDLAASEQDEHGWRIERRGRLERPGYGRRFALDVARALAKGTRPDLIWALGVDPSTYGLLALSTIRGIPVVVKLTLEGEDDPLSLSARSAGSVRIALLKRAAAVVCPSTRMADLSVQAGLDANRVHHIPNGVDLALFRPPNPGERNPRSLVWVGAIQERKRPDLVLEAAMPLFERFPDLVFHVVGGLGRTPEARRFGEAFIASVPEEVRDRVVFHGSLDRPEDVVSKAGFLLLPSQAEGLPNVVLEAMACGTIPIVSDLPAMREAVGNCGIYVQGFVASDWTRAIENALAAADGSHEQRAACRARAEDCFDLGKTSAKYEAIFERLSGRGATG</sequence>
<accession>A0A956SE96</accession>
<evidence type="ECO:0000256" key="2">
    <source>
        <dbReference type="ARBA" id="ARBA00022679"/>
    </source>
</evidence>
<evidence type="ECO:0000313" key="5">
    <source>
        <dbReference type="Proteomes" id="UP000739538"/>
    </source>
</evidence>
<dbReference type="PANTHER" id="PTHR12526">
    <property type="entry name" value="GLYCOSYLTRANSFERASE"/>
    <property type="match status" value="1"/>
</dbReference>
<dbReference type="PANTHER" id="PTHR12526:SF510">
    <property type="entry name" value="D-INOSITOL 3-PHOSPHATE GLYCOSYLTRANSFERASE"/>
    <property type="match status" value="1"/>
</dbReference>
<comment type="caution">
    <text evidence="4">The sequence shown here is derived from an EMBL/GenBank/DDBJ whole genome shotgun (WGS) entry which is preliminary data.</text>
</comment>
<proteinExistence type="predicted"/>
<protein>
    <submittedName>
        <fullName evidence="4">Glycosyltransferase family 4 protein</fullName>
    </submittedName>
</protein>